<dbReference type="EMBL" id="KZ819285">
    <property type="protein sequence ID" value="PWO00427.1"/>
    <property type="molecule type" value="Genomic_DNA"/>
</dbReference>
<dbReference type="GeneID" id="37266908"/>
<feature type="region of interest" description="Disordered" evidence="1">
    <location>
        <begin position="35"/>
        <end position="82"/>
    </location>
</feature>
<sequence length="108" mass="10818">MQYAPPSHAPDGLPYAAGGAAAGAAGAAYAAASQGAHGSNPYAAESASHTSANLPPGYQGSAATPALQDQKTGSTGRRLPPQARQRYLPCELHQASLALLPQPSMIPL</sequence>
<organism evidence="2 3">
    <name type="scientific">Tilletiopsis washingtonensis</name>
    <dbReference type="NCBI Taxonomy" id="58919"/>
    <lineage>
        <taxon>Eukaryota</taxon>
        <taxon>Fungi</taxon>
        <taxon>Dikarya</taxon>
        <taxon>Basidiomycota</taxon>
        <taxon>Ustilaginomycotina</taxon>
        <taxon>Exobasidiomycetes</taxon>
        <taxon>Entylomatales</taxon>
        <taxon>Entylomatales incertae sedis</taxon>
        <taxon>Tilletiopsis</taxon>
    </lineage>
</organism>
<name>A0A316ZGQ2_9BASI</name>
<evidence type="ECO:0000313" key="3">
    <source>
        <dbReference type="Proteomes" id="UP000245946"/>
    </source>
</evidence>
<dbReference type="RefSeq" id="XP_025600705.1">
    <property type="nucleotide sequence ID" value="XM_025739362.1"/>
</dbReference>
<evidence type="ECO:0000256" key="1">
    <source>
        <dbReference type="SAM" id="MobiDB-lite"/>
    </source>
</evidence>
<accession>A0A316ZGQ2</accession>
<evidence type="ECO:0000313" key="2">
    <source>
        <dbReference type="EMBL" id="PWO00427.1"/>
    </source>
</evidence>
<dbReference type="AlphaFoldDB" id="A0A316ZGQ2"/>
<keyword evidence="3" id="KW-1185">Reference proteome</keyword>
<protein>
    <submittedName>
        <fullName evidence="2">Uncharacterized protein</fullName>
    </submittedName>
</protein>
<reference evidence="2 3" key="1">
    <citation type="journal article" date="2018" name="Mol. Biol. Evol.">
        <title>Broad Genomic Sampling Reveals a Smut Pathogenic Ancestry of the Fungal Clade Ustilaginomycotina.</title>
        <authorList>
            <person name="Kijpornyongpan T."/>
            <person name="Mondo S.J."/>
            <person name="Barry K."/>
            <person name="Sandor L."/>
            <person name="Lee J."/>
            <person name="Lipzen A."/>
            <person name="Pangilinan J."/>
            <person name="LaButti K."/>
            <person name="Hainaut M."/>
            <person name="Henrissat B."/>
            <person name="Grigoriev I.V."/>
            <person name="Spatafora J.W."/>
            <person name="Aime M.C."/>
        </authorList>
    </citation>
    <scope>NUCLEOTIDE SEQUENCE [LARGE SCALE GENOMIC DNA]</scope>
    <source>
        <strain evidence="2 3">MCA 4186</strain>
    </source>
</reference>
<gene>
    <name evidence="2" type="ORF">FA09DRAFT_185827</name>
</gene>
<dbReference type="Proteomes" id="UP000245946">
    <property type="component" value="Unassembled WGS sequence"/>
</dbReference>
<proteinExistence type="predicted"/>